<evidence type="ECO:0000259" key="3">
    <source>
        <dbReference type="Pfam" id="PF13359"/>
    </source>
</evidence>
<evidence type="ECO:0000256" key="1">
    <source>
        <dbReference type="ARBA" id="ARBA00001968"/>
    </source>
</evidence>
<dbReference type="PANTHER" id="PTHR34615:SF1">
    <property type="entry name" value="PX DOMAIN-CONTAINING PROTEIN"/>
    <property type="match status" value="1"/>
</dbReference>
<dbReference type="Pfam" id="PF13359">
    <property type="entry name" value="DDE_Tnp_4"/>
    <property type="match status" value="1"/>
</dbReference>
<gene>
    <name evidence="4" type="ORF">AWC38_SpisGene23955</name>
</gene>
<proteinExistence type="predicted"/>
<evidence type="ECO:0000313" key="5">
    <source>
        <dbReference type="Proteomes" id="UP000225706"/>
    </source>
</evidence>
<organism evidence="4 5">
    <name type="scientific">Stylophora pistillata</name>
    <name type="common">Smooth cauliflower coral</name>
    <dbReference type="NCBI Taxonomy" id="50429"/>
    <lineage>
        <taxon>Eukaryota</taxon>
        <taxon>Metazoa</taxon>
        <taxon>Cnidaria</taxon>
        <taxon>Anthozoa</taxon>
        <taxon>Hexacorallia</taxon>
        <taxon>Scleractinia</taxon>
        <taxon>Astrocoeniina</taxon>
        <taxon>Pocilloporidae</taxon>
        <taxon>Stylophora</taxon>
    </lineage>
</organism>
<dbReference type="OrthoDB" id="5967148at2759"/>
<comment type="caution">
    <text evidence="4">The sequence shown here is derived from an EMBL/GenBank/DDBJ whole genome shotgun (WGS) entry which is preliminary data.</text>
</comment>
<feature type="domain" description="DDE Tnp4" evidence="3">
    <location>
        <begin position="123"/>
        <end position="255"/>
    </location>
</feature>
<dbReference type="InterPro" id="IPR027806">
    <property type="entry name" value="HARBI1_dom"/>
</dbReference>
<sequence>MNQEYLAELKLRKQDITLLANVLQLPDTIRCPQRTTGDRTEGLSMLLKRFSYSCRYSDTIHRFARPVPEISMITNTMMDDIFLSHGHPISQWNFDILIPPLLQEYAVVTHAKGAPLSNCFAFIDGTVRPISRPGQHQKMVYNGHKRVHSLKFQSVGLPDGLIGNTYGPVEGRKHDASTLVDSNILQELERNAFCPAGQPMSVYGDPAYPLRVHLQAPFRHGVLTPMIEQYNFDMSSVRVTVEWLFGDIINDLKFLNFKKNLKIGMS</sequence>
<dbReference type="Proteomes" id="UP000225706">
    <property type="component" value="Unassembled WGS sequence"/>
</dbReference>
<protein>
    <recommendedName>
        <fullName evidence="3">DDE Tnp4 domain-containing protein</fullName>
    </recommendedName>
</protein>
<dbReference type="AlphaFoldDB" id="A0A2B4R6Z4"/>
<accession>A0A2B4R6Z4</accession>
<evidence type="ECO:0000256" key="2">
    <source>
        <dbReference type="ARBA" id="ARBA00022723"/>
    </source>
</evidence>
<keyword evidence="5" id="KW-1185">Reference proteome</keyword>
<name>A0A2B4R6Z4_STYPI</name>
<reference evidence="5" key="1">
    <citation type="journal article" date="2017" name="bioRxiv">
        <title>Comparative analysis of the genomes of Stylophora pistillata and Acropora digitifera provides evidence for extensive differences between species of corals.</title>
        <authorList>
            <person name="Voolstra C.R."/>
            <person name="Li Y."/>
            <person name="Liew Y.J."/>
            <person name="Baumgarten S."/>
            <person name="Zoccola D."/>
            <person name="Flot J.-F."/>
            <person name="Tambutte S."/>
            <person name="Allemand D."/>
            <person name="Aranda M."/>
        </authorList>
    </citation>
    <scope>NUCLEOTIDE SEQUENCE [LARGE SCALE GENOMIC DNA]</scope>
</reference>
<comment type="cofactor">
    <cofactor evidence="1">
        <name>a divalent metal cation</name>
        <dbReference type="ChEBI" id="CHEBI:60240"/>
    </cofactor>
</comment>
<dbReference type="PANTHER" id="PTHR34615">
    <property type="entry name" value="PX DOMAIN-CONTAINING PROTEIN"/>
    <property type="match status" value="1"/>
</dbReference>
<evidence type="ECO:0000313" key="4">
    <source>
        <dbReference type="EMBL" id="PFX12137.1"/>
    </source>
</evidence>
<keyword evidence="2" id="KW-0479">Metal-binding</keyword>
<dbReference type="GO" id="GO:0046872">
    <property type="term" value="F:metal ion binding"/>
    <property type="evidence" value="ECO:0007669"/>
    <property type="project" value="UniProtKB-KW"/>
</dbReference>
<dbReference type="EMBL" id="LSMT01001565">
    <property type="protein sequence ID" value="PFX12137.1"/>
    <property type="molecule type" value="Genomic_DNA"/>
</dbReference>